<name>A0A1W6ZQJ7_9HYPH</name>
<organism evidence="1 2">
    <name type="scientific">Pseudorhodoplanes sinuspersici</name>
    <dbReference type="NCBI Taxonomy" id="1235591"/>
    <lineage>
        <taxon>Bacteria</taxon>
        <taxon>Pseudomonadati</taxon>
        <taxon>Pseudomonadota</taxon>
        <taxon>Alphaproteobacteria</taxon>
        <taxon>Hyphomicrobiales</taxon>
        <taxon>Pseudorhodoplanes</taxon>
    </lineage>
</organism>
<dbReference type="STRING" id="1235591.CAK95_11685"/>
<evidence type="ECO:0000313" key="1">
    <source>
        <dbReference type="EMBL" id="ARP99673.1"/>
    </source>
</evidence>
<dbReference type="AlphaFoldDB" id="A0A1W6ZQJ7"/>
<evidence type="ECO:0000313" key="2">
    <source>
        <dbReference type="Proteomes" id="UP000194137"/>
    </source>
</evidence>
<reference evidence="1 2" key="1">
    <citation type="submission" date="2017-05" db="EMBL/GenBank/DDBJ databases">
        <title>Full genome sequence of Pseudorhodoplanes sinuspersici.</title>
        <authorList>
            <person name="Dastgheib S.M.M."/>
            <person name="Shavandi M."/>
            <person name="Tirandaz H."/>
        </authorList>
    </citation>
    <scope>NUCLEOTIDE SEQUENCE [LARGE SCALE GENOMIC DNA]</scope>
    <source>
        <strain evidence="1 2">RIPI110</strain>
    </source>
</reference>
<protein>
    <submittedName>
        <fullName evidence="1">Uncharacterized protein</fullName>
    </submittedName>
</protein>
<dbReference type="EMBL" id="CP021112">
    <property type="protein sequence ID" value="ARP99673.1"/>
    <property type="molecule type" value="Genomic_DNA"/>
</dbReference>
<gene>
    <name evidence="1" type="ORF">CAK95_11685</name>
</gene>
<dbReference type="RefSeq" id="WP_086088081.1">
    <property type="nucleotide sequence ID" value="NZ_RAQD01000002.1"/>
</dbReference>
<sequence>MGLMEKFFGKATTITSAMIRDEIARAESEVKALGIKLGGALAGVAAMSDSEHVKAEGEIAVIERAITRLEARIEHLKAELPAVIVAEEATAKTATDEALRQRAEAARRANTVEAKKLLARYDDLGSQMGDVFQRLKEIADEANAINLALRDNPVSAPVTSYHVLYRKAADRYASEQREARPCWVYPDGTMEPATLDANGKVKPVEPKWLHHEQKFVTAQLESREVIIARTSPRPGQYELPLPEILAPGFAGGAAHWPRKR</sequence>
<keyword evidence="2" id="KW-1185">Reference proteome</keyword>
<dbReference type="KEGG" id="psin:CAK95_11685"/>
<accession>A0A1W6ZQJ7</accession>
<dbReference type="Proteomes" id="UP000194137">
    <property type="component" value="Chromosome"/>
</dbReference>
<proteinExistence type="predicted"/>